<evidence type="ECO:0000313" key="2">
    <source>
        <dbReference type="EMBL" id="OCH85979.1"/>
    </source>
</evidence>
<evidence type="ECO:0000259" key="1">
    <source>
        <dbReference type="Pfam" id="PF00724"/>
    </source>
</evidence>
<accession>A0A8E2AQ77</accession>
<dbReference type="Gene3D" id="3.20.20.70">
    <property type="entry name" value="Aldolase class I"/>
    <property type="match status" value="1"/>
</dbReference>
<dbReference type="EMBL" id="KV722552">
    <property type="protein sequence ID" value="OCH85979.1"/>
    <property type="molecule type" value="Genomic_DNA"/>
</dbReference>
<dbReference type="InterPro" id="IPR001155">
    <property type="entry name" value="OxRdtase_FMN_N"/>
</dbReference>
<reference evidence="2 3" key="1">
    <citation type="submission" date="2016-07" db="EMBL/GenBank/DDBJ databases">
        <title>Draft genome of the white-rot fungus Obba rivulosa 3A-2.</title>
        <authorList>
            <consortium name="DOE Joint Genome Institute"/>
            <person name="Miettinen O."/>
            <person name="Riley R."/>
            <person name="Acob R."/>
            <person name="Barry K."/>
            <person name="Cullen D."/>
            <person name="De Vries R."/>
            <person name="Hainaut M."/>
            <person name="Hatakka A."/>
            <person name="Henrissat B."/>
            <person name="Hilden K."/>
            <person name="Kuo R."/>
            <person name="Labutti K."/>
            <person name="Lipzen A."/>
            <person name="Makela M.R."/>
            <person name="Sandor L."/>
            <person name="Spatafora J.W."/>
            <person name="Grigoriev I.V."/>
            <person name="Hibbett D.S."/>
        </authorList>
    </citation>
    <scope>NUCLEOTIDE SEQUENCE [LARGE SCALE GENOMIC DNA]</scope>
    <source>
        <strain evidence="2 3">3A-2</strain>
    </source>
</reference>
<dbReference type="GO" id="GO:0010181">
    <property type="term" value="F:FMN binding"/>
    <property type="evidence" value="ECO:0007669"/>
    <property type="project" value="InterPro"/>
</dbReference>
<gene>
    <name evidence="2" type="ORF">OBBRIDRAFT_738906</name>
</gene>
<evidence type="ECO:0000313" key="3">
    <source>
        <dbReference type="Proteomes" id="UP000250043"/>
    </source>
</evidence>
<dbReference type="FunFam" id="3.20.20.70:FF:000138">
    <property type="entry name" value="NADPH dehydrogenase 1"/>
    <property type="match status" value="1"/>
</dbReference>
<dbReference type="InterPro" id="IPR013785">
    <property type="entry name" value="Aldolase_TIM"/>
</dbReference>
<dbReference type="AlphaFoldDB" id="A0A8E2AQ77"/>
<sequence length="363" mass="40794">MSSHPKLFQPVQVGELTLAHRIVLAPLTRFRANKARVLPDYSAEYYGQRASDPGTLLIAEATPIAPKAVGFLNVPGIWTDEQVTSWKHVTDAVHAKHSFIYLQMWTSGRAAYLEALREEDPSLPYVSASDVKLSTRPIAPRPLTIPEIQDYVQTFARAADIAVNRAGFDGVEIHGANGYLVDQFIQDVTNKRTDEYGGSIENRSRFALEVVDAIVKAIGAKKTAIRLSPWADFQEMRMDDPIPQFSHLVEQLRERHPDLAYIHLVEPRATGDHDREVITGESNDFIREIWGPRPIISAGGFTRETAIELAEKTGDLVAFGRAFISNPDLPRRLREDIPLAKWDRSTFYTPEDPKGYIDYPFAE</sequence>
<protein>
    <submittedName>
        <fullName evidence="2">FMN-linked oxidoreductase</fullName>
    </submittedName>
</protein>
<organism evidence="2 3">
    <name type="scientific">Obba rivulosa</name>
    <dbReference type="NCBI Taxonomy" id="1052685"/>
    <lineage>
        <taxon>Eukaryota</taxon>
        <taxon>Fungi</taxon>
        <taxon>Dikarya</taxon>
        <taxon>Basidiomycota</taxon>
        <taxon>Agaricomycotina</taxon>
        <taxon>Agaricomycetes</taxon>
        <taxon>Polyporales</taxon>
        <taxon>Gelatoporiaceae</taxon>
        <taxon>Obba</taxon>
    </lineage>
</organism>
<keyword evidence="3" id="KW-1185">Reference proteome</keyword>
<feature type="domain" description="NADH:flavin oxidoreductase/NADH oxidase N-terminal" evidence="1">
    <location>
        <begin position="6"/>
        <end position="338"/>
    </location>
</feature>
<dbReference type="InterPro" id="IPR045247">
    <property type="entry name" value="Oye-like"/>
</dbReference>
<dbReference type="OrthoDB" id="276546at2759"/>
<name>A0A8E2AQ77_9APHY</name>
<dbReference type="PANTHER" id="PTHR22893:SF91">
    <property type="entry name" value="NADPH DEHYDROGENASE 2-RELATED"/>
    <property type="match status" value="1"/>
</dbReference>
<dbReference type="SUPFAM" id="SSF51395">
    <property type="entry name" value="FMN-linked oxidoreductases"/>
    <property type="match status" value="1"/>
</dbReference>
<dbReference type="PANTHER" id="PTHR22893">
    <property type="entry name" value="NADH OXIDOREDUCTASE-RELATED"/>
    <property type="match status" value="1"/>
</dbReference>
<dbReference type="Proteomes" id="UP000250043">
    <property type="component" value="Unassembled WGS sequence"/>
</dbReference>
<dbReference type="Pfam" id="PF00724">
    <property type="entry name" value="Oxidored_FMN"/>
    <property type="match status" value="1"/>
</dbReference>
<dbReference type="GO" id="GO:0003959">
    <property type="term" value="F:NADPH dehydrogenase activity"/>
    <property type="evidence" value="ECO:0007669"/>
    <property type="project" value="TreeGrafter"/>
</dbReference>
<proteinExistence type="predicted"/>
<dbReference type="CDD" id="cd02933">
    <property type="entry name" value="OYE_like_FMN"/>
    <property type="match status" value="1"/>
</dbReference>